<reference evidence="3 4" key="1">
    <citation type="submission" date="2020-12" db="EMBL/GenBank/DDBJ databases">
        <title>FDA dAtabase for Regulatory Grade micrObial Sequences (FDA-ARGOS): Supporting development and validation of Infectious Disease Dx tests.</title>
        <authorList>
            <person name="Sproer C."/>
            <person name="Gronow S."/>
            <person name="Severitt S."/>
            <person name="Schroder I."/>
            <person name="Tallon L."/>
            <person name="Sadzewicz L."/>
            <person name="Zhao X."/>
            <person name="Boylan J."/>
            <person name="Ott S."/>
            <person name="Bowen H."/>
            <person name="Vavikolanu K."/>
            <person name="Mehta A."/>
            <person name="Aluvathingal J."/>
            <person name="Nadendla S."/>
            <person name="Lowell S."/>
            <person name="Myers T."/>
            <person name="Yan Y."/>
            <person name="Sichtig H."/>
        </authorList>
    </citation>
    <scope>NUCLEOTIDE SEQUENCE [LARGE SCALE GENOMIC DNA]</scope>
    <source>
        <strain evidence="3 4">FDAARGOS_1001</strain>
    </source>
</reference>
<proteinExistence type="predicted"/>
<dbReference type="Gene3D" id="2.70.70.10">
    <property type="entry name" value="Glucose Permease (Domain IIA)"/>
    <property type="match status" value="1"/>
</dbReference>
<dbReference type="InterPro" id="IPR016047">
    <property type="entry name" value="M23ase_b-sheet_dom"/>
</dbReference>
<dbReference type="SUPFAM" id="SSF53955">
    <property type="entry name" value="Lysozyme-like"/>
    <property type="match status" value="1"/>
</dbReference>
<organism evidence="3 4">
    <name type="scientific">Rothia kristinae</name>
    <dbReference type="NCBI Taxonomy" id="37923"/>
    <lineage>
        <taxon>Bacteria</taxon>
        <taxon>Bacillati</taxon>
        <taxon>Actinomycetota</taxon>
        <taxon>Actinomycetes</taxon>
        <taxon>Micrococcales</taxon>
        <taxon>Micrococcaceae</taxon>
        <taxon>Rothia</taxon>
    </lineage>
</organism>
<dbReference type="PANTHER" id="PTHR37423:SF2">
    <property type="entry name" value="MEMBRANE-BOUND LYTIC MUREIN TRANSGLYCOSYLASE C"/>
    <property type="match status" value="1"/>
</dbReference>
<dbReference type="Pfam" id="PF01464">
    <property type="entry name" value="SLT"/>
    <property type="match status" value="1"/>
</dbReference>
<feature type="domain" description="M23ase beta-sheet core" evidence="2">
    <location>
        <begin position="221"/>
        <end position="322"/>
    </location>
</feature>
<evidence type="ECO:0000313" key="4">
    <source>
        <dbReference type="Proteomes" id="UP000595221"/>
    </source>
</evidence>
<dbReference type="Gene3D" id="1.10.530.10">
    <property type="match status" value="1"/>
</dbReference>
<dbReference type="Proteomes" id="UP000595221">
    <property type="component" value="Chromosome"/>
</dbReference>
<accession>A0A7T4MVN3</accession>
<dbReference type="CDD" id="cd00254">
    <property type="entry name" value="LT-like"/>
    <property type="match status" value="1"/>
</dbReference>
<name>A0A7T4MVN3_9MICC</name>
<dbReference type="EMBL" id="CP066078">
    <property type="protein sequence ID" value="QQC60463.1"/>
    <property type="molecule type" value="Genomic_DNA"/>
</dbReference>
<dbReference type="CDD" id="cd12797">
    <property type="entry name" value="M23_peptidase"/>
    <property type="match status" value="1"/>
</dbReference>
<dbReference type="AlphaFoldDB" id="A0A7T4MVN3"/>
<gene>
    <name evidence="3" type="ORF">I6H58_04730</name>
</gene>
<dbReference type="InterPro" id="IPR008258">
    <property type="entry name" value="Transglycosylase_SLT_dom_1"/>
</dbReference>
<evidence type="ECO:0000259" key="1">
    <source>
        <dbReference type="Pfam" id="PF01464"/>
    </source>
</evidence>
<dbReference type="InterPro" id="IPR011055">
    <property type="entry name" value="Dup_hybrid_motif"/>
</dbReference>
<dbReference type="InterPro" id="IPR023346">
    <property type="entry name" value="Lysozyme-like_dom_sf"/>
</dbReference>
<sequence>MPILIATGGDDDIPKVESAACTDTVATGDGDTVNVPAEYKDDVKKAAKTAGLPESIVAAQIKQESNWDPKAGSPAGAQGIAQFMPDTWARYGEGGDILNPHDALVAYGRYMKALKDEVKDIAGDDANQLVKLTLAAYNAGPGAVQAAKGVPPFAETENYVKIITGGAQVKYSEGCKAPNGAKAWDGDLGDGEWTTPCPGCQKASGYESRGINGVDAANGNFHYGVDLATPGAGYGDGVEIITPTDMKVVGFYRPDGCVFAVATEGPAFGFGFCHMNRIDVSDGQQLKRGDVVGIEGNKGDSVGSLFITHLHFELYKPGADMNAWYQHKDNIDPEPVLKEKGAWP</sequence>
<evidence type="ECO:0000259" key="2">
    <source>
        <dbReference type="Pfam" id="PF01551"/>
    </source>
</evidence>
<feature type="domain" description="Transglycosylase SLT" evidence="1">
    <location>
        <begin position="43"/>
        <end position="158"/>
    </location>
</feature>
<dbReference type="PANTHER" id="PTHR37423">
    <property type="entry name" value="SOLUBLE LYTIC MUREIN TRANSGLYCOSYLASE-RELATED"/>
    <property type="match status" value="1"/>
</dbReference>
<protein>
    <submittedName>
        <fullName evidence="3">Transglycosylase SLT domain-containing protein</fullName>
    </submittedName>
</protein>
<dbReference type="SUPFAM" id="SSF51261">
    <property type="entry name" value="Duplicated hybrid motif"/>
    <property type="match status" value="1"/>
</dbReference>
<evidence type="ECO:0000313" key="3">
    <source>
        <dbReference type="EMBL" id="QQC60463.1"/>
    </source>
</evidence>
<dbReference type="Pfam" id="PF01551">
    <property type="entry name" value="Peptidase_M23"/>
    <property type="match status" value="1"/>
</dbReference>